<protein>
    <submittedName>
        <fullName evidence="2">Putative membrane protein</fullName>
    </submittedName>
</protein>
<proteinExistence type="predicted"/>
<reference evidence="3" key="1">
    <citation type="submission" date="2009-07" db="EMBL/GenBank/DDBJ databases">
        <title>Complete genome sequence of Zobellia galactanivorans Dsij.</title>
        <authorList>
            <consortium name="Genoscope - CEA"/>
        </authorList>
    </citation>
    <scope>NUCLEOTIDE SEQUENCE [LARGE SCALE GENOMIC DNA]</scope>
    <source>
        <strain evidence="3">DSM 12802 / CCUG 47099 / CIP 106680 / NCIMB 13871 / Dsij</strain>
    </source>
</reference>
<accession>G0L2R8</accession>
<keyword evidence="1" id="KW-1133">Transmembrane helix</keyword>
<evidence type="ECO:0000256" key="1">
    <source>
        <dbReference type="SAM" id="Phobius"/>
    </source>
</evidence>
<feature type="transmembrane region" description="Helical" evidence="1">
    <location>
        <begin position="29"/>
        <end position="52"/>
    </location>
</feature>
<sequence>MYYGNEVFVDLKNIFFIPKKVGNRNGVTWLYYSTFFFNQVNFLWLPCLFLGLQISSINLKREGI</sequence>
<dbReference type="AlphaFoldDB" id="G0L2R8"/>
<dbReference type="STRING" id="63186.ZOBELLIA_1093"/>
<name>G0L2R8_ZOBGA</name>
<evidence type="ECO:0000313" key="2">
    <source>
        <dbReference type="EMBL" id="CAZ95151.1"/>
    </source>
</evidence>
<organism evidence="2 3">
    <name type="scientific">Zobellia galactanivorans (strain DSM 12802 / CCUG 47099 / CIP 106680 / NCIMB 13871 / Dsij)</name>
    <dbReference type="NCBI Taxonomy" id="63186"/>
    <lineage>
        <taxon>Bacteria</taxon>
        <taxon>Pseudomonadati</taxon>
        <taxon>Bacteroidota</taxon>
        <taxon>Flavobacteriia</taxon>
        <taxon>Flavobacteriales</taxon>
        <taxon>Flavobacteriaceae</taxon>
        <taxon>Zobellia</taxon>
    </lineage>
</organism>
<dbReference type="EMBL" id="FP476056">
    <property type="protein sequence ID" value="CAZ95151.1"/>
    <property type="molecule type" value="Genomic_DNA"/>
</dbReference>
<keyword evidence="3" id="KW-1185">Reference proteome</keyword>
<keyword evidence="1" id="KW-0812">Transmembrane</keyword>
<dbReference type="Proteomes" id="UP000008898">
    <property type="component" value="Chromosome"/>
</dbReference>
<keyword evidence="1" id="KW-0472">Membrane</keyword>
<reference evidence="2 3" key="2">
    <citation type="journal article" date="2012" name="Environ. Microbiol.">
        <title>Characterization of the first alginolytic operons in a marine bacterium: from their emergence in marine Flavobacteriia to their independent transfers to marine Proteobacteria and human gut Bacteroides.</title>
        <authorList>
            <person name="Thomas F."/>
            <person name="Barbeyron T."/>
            <person name="Tonon T."/>
            <person name="Genicot S."/>
            <person name="Czjzek M."/>
            <person name="Michel G."/>
        </authorList>
    </citation>
    <scope>NUCLEOTIDE SEQUENCE [LARGE SCALE GENOMIC DNA]</scope>
    <source>
        <strain evidence="3">DSM 12802 / CCUG 47099 / CIP 106680 / NCIMB 13871 / Dsij</strain>
    </source>
</reference>
<dbReference type="HOGENOM" id="CLU_2866932_0_0_10"/>
<evidence type="ECO:0000313" key="3">
    <source>
        <dbReference type="Proteomes" id="UP000008898"/>
    </source>
</evidence>
<dbReference type="KEGG" id="zga:ZOBELLIA_1093"/>
<gene>
    <name evidence="2" type="ordered locus">zobellia_1093</name>
</gene>